<accession>A0A2Z4IGV1</accession>
<feature type="transmembrane region" description="Helical" evidence="1">
    <location>
        <begin position="117"/>
        <end position="135"/>
    </location>
</feature>
<dbReference type="RefSeq" id="WP_112783598.1">
    <property type="nucleotide sequence ID" value="NZ_CP030041.1"/>
</dbReference>
<dbReference type="OrthoDB" id="1295312at2"/>
<dbReference type="EMBL" id="CP030041">
    <property type="protein sequence ID" value="AWW30214.1"/>
    <property type="molecule type" value="Genomic_DNA"/>
</dbReference>
<reference evidence="2 3" key="1">
    <citation type="submission" date="2018-06" db="EMBL/GenBank/DDBJ databases">
        <title>Echinicola strongylocentroti sp. nov., isolated from a sea urchin Strongylocentrotus intermedius.</title>
        <authorList>
            <person name="Bae S.S."/>
        </authorList>
    </citation>
    <scope>NUCLEOTIDE SEQUENCE [LARGE SCALE GENOMIC DNA]</scope>
    <source>
        <strain evidence="2 3">MEBiC08714</strain>
    </source>
</reference>
<dbReference type="KEGG" id="est:DN752_08805"/>
<protein>
    <submittedName>
        <fullName evidence="2">Helix-turn-helix domain-containing protein</fullName>
    </submittedName>
</protein>
<keyword evidence="1" id="KW-0812">Transmembrane</keyword>
<keyword evidence="1" id="KW-0472">Membrane</keyword>
<name>A0A2Z4IGV1_9BACT</name>
<organism evidence="2 3">
    <name type="scientific">Echinicola strongylocentroti</name>
    <dbReference type="NCBI Taxonomy" id="1795355"/>
    <lineage>
        <taxon>Bacteria</taxon>
        <taxon>Pseudomonadati</taxon>
        <taxon>Bacteroidota</taxon>
        <taxon>Cytophagia</taxon>
        <taxon>Cytophagales</taxon>
        <taxon>Cyclobacteriaceae</taxon>
        <taxon>Echinicola</taxon>
    </lineage>
</organism>
<evidence type="ECO:0000313" key="3">
    <source>
        <dbReference type="Proteomes" id="UP000248688"/>
    </source>
</evidence>
<gene>
    <name evidence="2" type="ORF">DN752_08805</name>
</gene>
<evidence type="ECO:0000313" key="2">
    <source>
        <dbReference type="EMBL" id="AWW30214.1"/>
    </source>
</evidence>
<keyword evidence="1" id="KW-1133">Transmembrane helix</keyword>
<dbReference type="AlphaFoldDB" id="A0A2Z4IGV1"/>
<keyword evidence="3" id="KW-1185">Reference proteome</keyword>
<proteinExistence type="predicted"/>
<dbReference type="Proteomes" id="UP000248688">
    <property type="component" value="Chromosome"/>
</dbReference>
<evidence type="ECO:0000256" key="1">
    <source>
        <dbReference type="SAM" id="Phobius"/>
    </source>
</evidence>
<sequence>MDNHEKLEIIAQVTSSKTFSRAPSSCVLLRFLTEATIDGRDLKETTIGMELYGKSYEDEKSAAHIRVNVYHLRKKLEKYYQEEGADDQWQVRIKKGQYQVDFIKSREDEPATNRTKYGIALAGFILLLAVGFWLISRKSYTPLWQAYFESGKGTTLFIGDFFGIMGTTATGEIGWNRDYNINNIEDYYRYLEEHPEKKGEINPANYPYVTGMAANGTMNISRLFHRQDKDFDILFSSQTTIKDITETNSIYIGPIKNGNSFIDFFNDANPHASINHGMLDFQDPERNIDTLVNLSVDDGQIYEHAVVSRYKGPNETEQFVFFSDHDIGVKATTEKFTDIEWLENDFKRLLNNSNYFTAIFLVKGKDRTSMELELLLWDVLDDR</sequence>